<organism evidence="7 8">
    <name type="scientific">Dyadobacter linearis</name>
    <dbReference type="NCBI Taxonomy" id="2823330"/>
    <lineage>
        <taxon>Bacteria</taxon>
        <taxon>Pseudomonadati</taxon>
        <taxon>Bacteroidota</taxon>
        <taxon>Cytophagia</taxon>
        <taxon>Cytophagales</taxon>
        <taxon>Spirosomataceae</taxon>
        <taxon>Dyadobacter</taxon>
    </lineage>
</organism>
<evidence type="ECO:0000256" key="4">
    <source>
        <dbReference type="ARBA" id="ARBA00023136"/>
    </source>
</evidence>
<gene>
    <name evidence="7" type="ORF">DYBT9623_03240</name>
</gene>
<comment type="subcellular location">
    <subcellularLocation>
        <location evidence="1">Membrane</location>
        <topology evidence="1">Single-pass membrane protein</topology>
    </subcellularLocation>
</comment>
<feature type="transmembrane region" description="Helical" evidence="5">
    <location>
        <begin position="12"/>
        <end position="32"/>
    </location>
</feature>
<accession>A0ABM8USI7</accession>
<dbReference type="PANTHER" id="PTHR36985">
    <property type="entry name" value="TRANSLOCATION AND ASSEMBLY MODULE SUBUNIT TAMB"/>
    <property type="match status" value="1"/>
</dbReference>
<keyword evidence="3 5" id="KW-1133">Transmembrane helix</keyword>
<dbReference type="InterPro" id="IPR007452">
    <property type="entry name" value="TamB_C"/>
</dbReference>
<dbReference type="Pfam" id="PF04357">
    <property type="entry name" value="TamB"/>
    <property type="match status" value="1"/>
</dbReference>
<reference evidence="7 8" key="1">
    <citation type="submission" date="2021-04" db="EMBL/GenBank/DDBJ databases">
        <authorList>
            <person name="Rodrigo-Torres L."/>
            <person name="Arahal R. D."/>
            <person name="Lucena T."/>
        </authorList>
    </citation>
    <scope>NUCLEOTIDE SEQUENCE [LARGE SCALE GENOMIC DNA]</scope>
    <source>
        <strain evidence="7 8">CECT 9623</strain>
    </source>
</reference>
<proteinExistence type="predicted"/>
<evidence type="ECO:0000259" key="6">
    <source>
        <dbReference type="Pfam" id="PF04357"/>
    </source>
</evidence>
<evidence type="ECO:0000256" key="5">
    <source>
        <dbReference type="SAM" id="Phobius"/>
    </source>
</evidence>
<evidence type="ECO:0000256" key="2">
    <source>
        <dbReference type="ARBA" id="ARBA00022692"/>
    </source>
</evidence>
<keyword evidence="4 5" id="KW-0472">Membrane</keyword>
<dbReference type="PANTHER" id="PTHR36985:SF1">
    <property type="entry name" value="TRANSLOCATION AND ASSEMBLY MODULE SUBUNIT TAMB"/>
    <property type="match status" value="1"/>
</dbReference>
<dbReference type="RefSeq" id="WP_215234558.1">
    <property type="nucleotide sequence ID" value="NZ_CAJRAU010000004.1"/>
</dbReference>
<feature type="domain" description="Translocation and assembly module TamB C-terminal" evidence="6">
    <location>
        <begin position="1041"/>
        <end position="1492"/>
    </location>
</feature>
<dbReference type="EMBL" id="CAJRAU010000004">
    <property type="protein sequence ID" value="CAG5070711.1"/>
    <property type="molecule type" value="Genomic_DNA"/>
</dbReference>
<protein>
    <recommendedName>
        <fullName evidence="6">Translocation and assembly module TamB C-terminal domain-containing protein</fullName>
    </recommendedName>
</protein>
<name>A0ABM8USI7_9BACT</name>
<evidence type="ECO:0000256" key="1">
    <source>
        <dbReference type="ARBA" id="ARBA00004167"/>
    </source>
</evidence>
<keyword evidence="2 5" id="KW-0812">Transmembrane</keyword>
<dbReference type="Proteomes" id="UP000679725">
    <property type="component" value="Unassembled WGS sequence"/>
</dbReference>
<evidence type="ECO:0000313" key="7">
    <source>
        <dbReference type="EMBL" id="CAG5070711.1"/>
    </source>
</evidence>
<evidence type="ECO:0000313" key="8">
    <source>
        <dbReference type="Proteomes" id="UP000679725"/>
    </source>
</evidence>
<keyword evidence="8" id="KW-1185">Reference proteome</keyword>
<evidence type="ECO:0000256" key="3">
    <source>
        <dbReference type="ARBA" id="ARBA00022989"/>
    </source>
</evidence>
<sequence>MFKFLRAFGNGLIVVMIFALLALGILTIALQLPSVQTWAVQTAADRVSAKLGYPITIQKVNIKWFDVVSLEGVSVKDTSDQDMIDVGRIDVNLDLDYIINNSSKEIYLDEVNVFQPKVRLAIVPESGYLNIDGFIERINELTAPKVRRPANAPENNIPFIIGKSKVIDGTFTYDDPRQPRYKGKRVFDYSHFKLNHLYGDLKNFLVQGDTISFVAKNMKTIDVQTGLEMHDLDTRFLFCQKKMELKELDARIGNSRLKDEVIFFYNRSGELGDFNHKVRMKGHLVGSHVDSRDLGLFSSYVDALNETWQISGDFNGKVDDFVVTNTDLRFGNGSRLAGSLGFKGLPTIEGVQMDIKLSASKIEPADIVQYYPEWDMHATLQKFGSTLLDGSFKGTLEDFMVAANASSEMGEIAGDLVFHIADAQSTTYSGEVKTRRFELGKLLDQEETWQQLDFEGKVFGKGLELQFASTDMNALVGRVGFRNYDYKNIRLKGNLQNQYFNGLVSTKDTNLVLNLEGEFDLSKAQNSFDVQGVIEKANLSALGFTADPITLRTQLNVNVSGNTVDELTGEAKLLNTYMLMTNQDRNLVIDTLTFSSRKNDQNRILKLESEFLSAKVQGDFMPTQSWKDLVRLMDEYKLYFFETEANRTQYYARKPVQSVQDRYQIEYDIETRNLSRFLAFLNPDIYVSPGARAEGIFRMDNTAILTLNAASDTLRYGTNQFVNSELDVTTSKFVNNAEVLASILVTSGQQQMSVLVPTEKLEMEGTWDEDHIDFNGAVHQVKSTNKANLAGEIRFLAAGFDISFKDSKLSLLDEEWAVPSQSLISIAGREVSLSNVGLVSGKQRIFVSGTASENPEKSMLLDIKNFRLNSLNEVLNTKLAGIMDGSARIKDVYNSVILDASFNVESLGYSQYEFGNLSGTGDWDQITSELQIDAQLSKNARRVFNLIGSYRPKLDENTLDLKAIFNHIDFKALEPFTEGLVSDIGGRAQGTVSIKGEIDAPVLEGSLMVEQGRMKFDYLQSVFQFNDKINFTESEITVNNITVTDGDGNTASVRGGVFHDSFKYFSLGFNADLRNFKILNTTSKDNSIFYGTAYVTGPVAVFGPINNLNIEANVSSNKGTKIYIPLDGATEVATQDYIQFVSKLPAADSTATSSSDSLSRSQVAGGIKMDFNFNLTPDATCEIIFDRQTGDILRGNGSGRLSLNIDTQGDFTMAGTYEIERGEYNFTLQNVINKKFSIKPGSRIVWSGDPYGAILDVKAGYTQLVSLAGVLPNTSSLTTTNDALSRRYPVEVTIGLSERLMSPLIRYDLKILDNPSLNTYRGQLEAFQNKLKSDEQELSRQVSSLLVVNQLLPETSLATVGSQNFLGSSISELVSNQISRWASGINENLEVGVSGLSLDQNALNNLQLRFSYRFLNDRFRVTRDGRFTSGAQNQTGATAYDAVSLLGEWTLEYWLNSRGSVRVKAYNRNVQNPLSLNNTVTTGGVSMQFTRSFNRFNPITKPSVTIPYVIPADSSRQDTTAKKMISEKNSSR</sequence>
<comment type="caution">
    <text evidence="7">The sequence shown here is derived from an EMBL/GenBank/DDBJ whole genome shotgun (WGS) entry which is preliminary data.</text>
</comment>